<dbReference type="Gene3D" id="2.30.30.60">
    <property type="match status" value="1"/>
</dbReference>
<feature type="transmembrane region" description="Helical" evidence="5">
    <location>
        <begin position="28"/>
        <end position="54"/>
    </location>
</feature>
<evidence type="ECO:0000256" key="1">
    <source>
        <dbReference type="ARBA" id="ARBA00004370"/>
    </source>
</evidence>
<evidence type="ECO:0000313" key="7">
    <source>
        <dbReference type="EMBL" id="BCS84412.1"/>
    </source>
</evidence>
<dbReference type="PANTHER" id="PTHR30414">
    <property type="entry name" value="MINICONDUCTANCE MECHANOSENSITIVE CHANNEL YBDG"/>
    <property type="match status" value="1"/>
</dbReference>
<evidence type="ECO:0000256" key="2">
    <source>
        <dbReference type="ARBA" id="ARBA00022692"/>
    </source>
</evidence>
<evidence type="ECO:0000259" key="6">
    <source>
        <dbReference type="Pfam" id="PF00924"/>
    </source>
</evidence>
<keyword evidence="4 5" id="KW-0472">Membrane</keyword>
<organism evidence="7 8">
    <name type="scientific">Prevotella herbatica</name>
    <dbReference type="NCBI Taxonomy" id="2801997"/>
    <lineage>
        <taxon>Bacteria</taxon>
        <taxon>Pseudomonadati</taxon>
        <taxon>Bacteroidota</taxon>
        <taxon>Bacteroidia</taxon>
        <taxon>Bacteroidales</taxon>
        <taxon>Prevotellaceae</taxon>
        <taxon>Prevotella</taxon>
    </lineage>
</organism>
<dbReference type="RefSeq" id="WP_207154588.1">
    <property type="nucleotide sequence ID" value="NZ_AP024484.1"/>
</dbReference>
<feature type="domain" description="Mechanosensitive ion channel MscS" evidence="6">
    <location>
        <begin position="191"/>
        <end position="258"/>
    </location>
</feature>
<protein>
    <submittedName>
        <fullName evidence="7">Membrane protein</fullName>
    </submittedName>
</protein>
<dbReference type="SUPFAM" id="SSF50182">
    <property type="entry name" value="Sm-like ribonucleoproteins"/>
    <property type="match status" value="1"/>
</dbReference>
<evidence type="ECO:0000256" key="4">
    <source>
        <dbReference type="ARBA" id="ARBA00023136"/>
    </source>
</evidence>
<feature type="transmembrane region" description="Helical" evidence="5">
    <location>
        <begin position="172"/>
        <end position="189"/>
    </location>
</feature>
<dbReference type="PANTHER" id="PTHR30414:SF0">
    <property type="entry name" value="MINICONDUCTANCE MECHANOSENSITIVE CHANNEL YBDG"/>
    <property type="match status" value="1"/>
</dbReference>
<reference evidence="7 8" key="1">
    <citation type="journal article" date="2022" name="Int. J. Syst. Evol. Microbiol.">
        <title>Prevotella herbatica sp. nov., a plant polysaccharide-decomposing anaerobic bacterium isolated from a methanogenic reactor.</title>
        <authorList>
            <person name="Uek A."/>
            <person name="Tonouchi A."/>
            <person name="Kaku N."/>
            <person name="Ueki K."/>
        </authorList>
    </citation>
    <scope>NUCLEOTIDE SEQUENCE [LARGE SCALE GENOMIC DNA]</scope>
    <source>
        <strain evidence="7 8">WR041</strain>
    </source>
</reference>
<feature type="transmembrane region" description="Helical" evidence="5">
    <location>
        <begin position="142"/>
        <end position="166"/>
    </location>
</feature>
<feature type="transmembrane region" description="Helical" evidence="5">
    <location>
        <begin position="109"/>
        <end position="130"/>
    </location>
</feature>
<keyword evidence="8" id="KW-1185">Reference proteome</keyword>
<gene>
    <name evidence="7" type="ORF">prwr041_03050</name>
</gene>
<dbReference type="Proteomes" id="UP001319045">
    <property type="component" value="Chromosome"/>
</dbReference>
<dbReference type="Pfam" id="PF00924">
    <property type="entry name" value="MS_channel_2nd"/>
    <property type="match status" value="1"/>
</dbReference>
<proteinExistence type="predicted"/>
<dbReference type="InterPro" id="IPR023408">
    <property type="entry name" value="MscS_beta-dom_sf"/>
</dbReference>
<evidence type="ECO:0000256" key="5">
    <source>
        <dbReference type="SAM" id="Phobius"/>
    </source>
</evidence>
<dbReference type="EMBL" id="AP024484">
    <property type="protein sequence ID" value="BCS84412.1"/>
    <property type="molecule type" value="Genomic_DNA"/>
</dbReference>
<sequence>MEEIKVFVENIIELMGVTGPSVHVLRHILLVLFAILFAWLIGIICHKILVPLLLKFTKHTDVKWDDVIFNEQVLRSACNIIPAIIIWILLPLIFYQFHVVREVLERATAIYITVMSARTAFVFVDSFNNLDTGAQRSSMQQYLKSFCGVLKILLLFIATVVVVAIAINRSPLALFAGLGATSAILMLVFKDTIAGLVAGVRLTSNDMLHCGDWITVSSAGADGIVEEMTLTTVKIRNFDNSIVTVSPIALVDGSFTNWIGMQNAEGRRVTKKAYFDFNSIGLLTPDVKKNIINRGYFKAEELNDDDINISLYRKYMEKFIASRKEVNKDLLYIVRQLDSSQGGLPLEFYFFLINKDSKPYEHDCAKIMDCAYAIAREFGLVIFQSQNVISLR</sequence>
<comment type="subcellular location">
    <subcellularLocation>
        <location evidence="1">Membrane</location>
    </subcellularLocation>
</comment>
<dbReference type="InterPro" id="IPR006685">
    <property type="entry name" value="MscS_channel_2nd"/>
</dbReference>
<keyword evidence="3 5" id="KW-1133">Transmembrane helix</keyword>
<dbReference type="InterPro" id="IPR030192">
    <property type="entry name" value="YbdG"/>
</dbReference>
<keyword evidence="2 5" id="KW-0812">Transmembrane</keyword>
<dbReference type="InterPro" id="IPR010920">
    <property type="entry name" value="LSM_dom_sf"/>
</dbReference>
<evidence type="ECO:0000313" key="8">
    <source>
        <dbReference type="Proteomes" id="UP001319045"/>
    </source>
</evidence>
<accession>A0ABM7NV84</accession>
<name>A0ABM7NV84_9BACT</name>
<evidence type="ECO:0000256" key="3">
    <source>
        <dbReference type="ARBA" id="ARBA00022989"/>
    </source>
</evidence>
<feature type="transmembrane region" description="Helical" evidence="5">
    <location>
        <begin position="74"/>
        <end position="97"/>
    </location>
</feature>